<dbReference type="AlphaFoldDB" id="A0A2C8ZVT4"/>
<dbReference type="Gene3D" id="2.60.40.2700">
    <property type="match status" value="1"/>
</dbReference>
<evidence type="ECO:0000256" key="2">
    <source>
        <dbReference type="SAM" id="SignalP"/>
    </source>
</evidence>
<dbReference type="PANTHER" id="PTHR30032:SF8">
    <property type="entry name" value="GERMINATION-SPECIFIC N-ACETYLMURAMOYL-L-ALANINE AMIDASE"/>
    <property type="match status" value="1"/>
</dbReference>
<proteinExistence type="predicted"/>
<gene>
    <name evidence="3" type="ORF">SAMN06296378_2065</name>
</gene>
<feature type="region of interest" description="Disordered" evidence="1">
    <location>
        <begin position="395"/>
        <end position="426"/>
    </location>
</feature>
<dbReference type="Gene3D" id="3.40.50.12090">
    <property type="match status" value="1"/>
</dbReference>
<evidence type="ECO:0000256" key="1">
    <source>
        <dbReference type="SAM" id="MobiDB-lite"/>
    </source>
</evidence>
<evidence type="ECO:0000313" key="3">
    <source>
        <dbReference type="EMBL" id="SOE69812.1"/>
    </source>
</evidence>
<protein>
    <submittedName>
        <fullName evidence="3">Cell wall binding repeat 2</fullName>
    </submittedName>
</protein>
<dbReference type="InterPro" id="IPR051922">
    <property type="entry name" value="Bact_Sporulation_Assoc"/>
</dbReference>
<feature type="chain" id="PRO_5011999486" evidence="2">
    <location>
        <begin position="23"/>
        <end position="426"/>
    </location>
</feature>
<dbReference type="Pfam" id="PF04122">
    <property type="entry name" value="CW_binding_2"/>
    <property type="match status" value="2"/>
</dbReference>
<feature type="signal peptide" evidence="2">
    <location>
        <begin position="1"/>
        <end position="22"/>
    </location>
</feature>
<name>A0A2C8ZVT4_9MICO</name>
<organism evidence="3 4">
    <name type="scientific">Salinibacterium xinjiangense</name>
    <dbReference type="NCBI Taxonomy" id="386302"/>
    <lineage>
        <taxon>Bacteria</taxon>
        <taxon>Bacillati</taxon>
        <taxon>Actinomycetota</taxon>
        <taxon>Actinomycetes</taxon>
        <taxon>Micrococcales</taxon>
        <taxon>Microbacteriaceae</taxon>
        <taxon>Salinibacterium</taxon>
    </lineage>
</organism>
<dbReference type="Proteomes" id="UP000219440">
    <property type="component" value="Unassembled WGS sequence"/>
</dbReference>
<dbReference type="InterPro" id="IPR007253">
    <property type="entry name" value="Cell_wall-bd_2"/>
</dbReference>
<keyword evidence="4" id="KW-1185">Reference proteome</keyword>
<sequence>MIFALYLSMLAATSVSASVSLAASTGGTVSRLSGVDRFATSAAISAASFSPGVPIVYIANGYNFPDALSAAPAAGKDGAPVLLSPPEGIPSVIQAELTRLKPGRIVVLGGTNAMSDNVLRALAASTGGTVSRLSGVDRFATSAAISAASFSPGVPIVYIANGYNFPDALSAAPAAGKDGAPVLLSPPEGIPSVIQAELTRLKPGRIVVLGGTNAMSDNVAQNLAGFVEENPSSALTATPAPLVSGEPKVGSVLTAVPGSWQPSPVTLSYRWAVGGAVQVGETSATYKPAAADIGKTVTVTVTGAKSGYGSVSKTSAATTPVLKKPLSVVRITSDILRSTVWTPDNIYVIDSVVRISSGATLSISPGVSVKGQITVSSGGVLNAIGTAQQPVIFTDTRDDSVGGDTNGDGNTTTPNQMDGSPNFIVS</sequence>
<feature type="non-terminal residue" evidence="3">
    <location>
        <position position="426"/>
    </location>
</feature>
<keyword evidence="2" id="KW-0732">Signal</keyword>
<feature type="compositionally biased region" description="Polar residues" evidence="1">
    <location>
        <begin position="414"/>
        <end position="426"/>
    </location>
</feature>
<evidence type="ECO:0000313" key="4">
    <source>
        <dbReference type="Proteomes" id="UP000219440"/>
    </source>
</evidence>
<reference evidence="3 4" key="1">
    <citation type="submission" date="2017-09" db="EMBL/GenBank/DDBJ databases">
        <authorList>
            <person name="Ehlers B."/>
            <person name="Leendertz F.H."/>
        </authorList>
    </citation>
    <scope>NUCLEOTIDE SEQUENCE [LARGE SCALE GENOMIC DNA]</scope>
    <source>
        <strain evidence="3 4">CGMCC 1.05381</strain>
    </source>
</reference>
<accession>A0A2C8ZVT4</accession>
<dbReference type="EMBL" id="OCST01000004">
    <property type="protein sequence ID" value="SOE69812.1"/>
    <property type="molecule type" value="Genomic_DNA"/>
</dbReference>
<dbReference type="PANTHER" id="PTHR30032">
    <property type="entry name" value="N-ACETYLMURAMOYL-L-ALANINE AMIDASE-RELATED"/>
    <property type="match status" value="1"/>
</dbReference>